<dbReference type="PANTHER" id="PTHR11364">
    <property type="entry name" value="THIOSULFATE SULFERTANSFERASE"/>
    <property type="match status" value="1"/>
</dbReference>
<dbReference type="PROSITE" id="PS50206">
    <property type="entry name" value="RHODANESE_3"/>
    <property type="match status" value="2"/>
</dbReference>
<dbReference type="RefSeq" id="WP_205440862.1">
    <property type="nucleotide sequence ID" value="NZ_CP061510.1"/>
</dbReference>
<keyword evidence="1" id="KW-0808">Transferase</keyword>
<dbReference type="PANTHER" id="PTHR11364:SF27">
    <property type="entry name" value="SULFURTRANSFERASE"/>
    <property type="match status" value="1"/>
</dbReference>
<dbReference type="Pfam" id="PF00581">
    <property type="entry name" value="Rhodanese"/>
    <property type="match status" value="2"/>
</dbReference>
<dbReference type="CDD" id="cd01449">
    <property type="entry name" value="TST_Repeat_2"/>
    <property type="match status" value="1"/>
</dbReference>
<feature type="domain" description="Rhodanese" evidence="3">
    <location>
        <begin position="163"/>
        <end position="277"/>
    </location>
</feature>
<feature type="domain" description="Rhodanese" evidence="3">
    <location>
        <begin position="15"/>
        <end position="132"/>
    </location>
</feature>
<dbReference type="CDD" id="cd01448">
    <property type="entry name" value="TST_Repeat_1"/>
    <property type="match status" value="1"/>
</dbReference>
<keyword evidence="5" id="KW-1185">Reference proteome</keyword>
<proteinExistence type="predicted"/>
<dbReference type="Proteomes" id="UP000663637">
    <property type="component" value="Chromosome"/>
</dbReference>
<evidence type="ECO:0000313" key="4">
    <source>
        <dbReference type="EMBL" id="QSB43489.1"/>
    </source>
</evidence>
<evidence type="ECO:0000313" key="5">
    <source>
        <dbReference type="Proteomes" id="UP000663637"/>
    </source>
</evidence>
<dbReference type="InterPro" id="IPR001307">
    <property type="entry name" value="Thiosulphate_STrfase_CS"/>
</dbReference>
<dbReference type="SMART" id="SM00450">
    <property type="entry name" value="RHOD"/>
    <property type="match status" value="2"/>
</dbReference>
<dbReference type="InterPro" id="IPR001763">
    <property type="entry name" value="Rhodanese-like_dom"/>
</dbReference>
<protein>
    <submittedName>
        <fullName evidence="4">Sulfurtransferase</fullName>
    </submittedName>
</protein>
<dbReference type="EMBL" id="CP061510">
    <property type="protein sequence ID" value="QSB43489.1"/>
    <property type="molecule type" value="Genomic_DNA"/>
</dbReference>
<accession>A0ABX7K663</accession>
<evidence type="ECO:0000256" key="1">
    <source>
        <dbReference type="ARBA" id="ARBA00022679"/>
    </source>
</evidence>
<dbReference type="Gene3D" id="3.40.250.10">
    <property type="entry name" value="Rhodanese-like domain"/>
    <property type="match status" value="2"/>
</dbReference>
<dbReference type="InterPro" id="IPR036873">
    <property type="entry name" value="Rhodanese-like_dom_sf"/>
</dbReference>
<keyword evidence="2" id="KW-0677">Repeat</keyword>
<gene>
    <name evidence="4" type="ORF">IDJ81_08780</name>
</gene>
<evidence type="ECO:0000259" key="3">
    <source>
        <dbReference type="PROSITE" id="PS50206"/>
    </source>
</evidence>
<dbReference type="PROSITE" id="PS00380">
    <property type="entry name" value="RHODANESE_1"/>
    <property type="match status" value="1"/>
</dbReference>
<dbReference type="SUPFAM" id="SSF52821">
    <property type="entry name" value="Rhodanese/Cell cycle control phosphatase"/>
    <property type="match status" value="2"/>
</dbReference>
<sequence>MDSLVSTDWLAHELGAGDLVILDASAHIPATGRDAAAEFAAGHIPGARFLDLRSLTNPASLTPSAVPSAEQFAERMGALGIKPGSRIVLYDDSTAKTACRAWFIMHMNDTANVAILDGGMPKWRAEGRPLESGAVSPVACDYPVPVQAPEMVRSKAEMLTNCTSHAEQVIDARDTGRFTAQTIDTVHNLPGGHIPGARNLCYTELYREDGTLRDKEELRARFIDAGVDLDAPVVTSCGSGVTASSLLFALDRLGKTDFALYDGSWSEWGADPTTPKETGYAA</sequence>
<organism evidence="4 5">
    <name type="scientific">Tsuneonella flava</name>
    <dbReference type="NCBI Taxonomy" id="2055955"/>
    <lineage>
        <taxon>Bacteria</taxon>
        <taxon>Pseudomonadati</taxon>
        <taxon>Pseudomonadota</taxon>
        <taxon>Alphaproteobacteria</taxon>
        <taxon>Sphingomonadales</taxon>
        <taxon>Erythrobacteraceae</taxon>
        <taxon>Tsuneonella</taxon>
    </lineage>
</organism>
<dbReference type="InterPro" id="IPR045078">
    <property type="entry name" value="TST/MPST-like"/>
</dbReference>
<evidence type="ECO:0000256" key="2">
    <source>
        <dbReference type="ARBA" id="ARBA00022737"/>
    </source>
</evidence>
<name>A0ABX7K663_9SPHN</name>
<reference evidence="4 5" key="1">
    <citation type="submission" date="2020-09" db="EMBL/GenBank/DDBJ databases">
        <title>Complete genome sequence of altererythrobacter flavus SS-21NJ, isolated from Dongying oil sludge in Shandong province.</title>
        <authorList>
            <person name="Sun S."/>
            <person name="Zhang Z."/>
        </authorList>
    </citation>
    <scope>NUCLEOTIDE SEQUENCE [LARGE SCALE GENOMIC DNA]</scope>
    <source>
        <strain evidence="4 5">SS-21NJ</strain>
    </source>
</reference>